<dbReference type="SUPFAM" id="SSF53756">
    <property type="entry name" value="UDP-Glycosyltransferase/glycogen phosphorylase"/>
    <property type="match status" value="1"/>
</dbReference>
<accession>A0ABR5Y7V9</accession>
<evidence type="ECO:0000313" key="2">
    <source>
        <dbReference type="Proteomes" id="UP000076167"/>
    </source>
</evidence>
<dbReference type="Proteomes" id="UP000076167">
    <property type="component" value="Unassembled WGS sequence"/>
</dbReference>
<keyword evidence="2" id="KW-1185">Reference proteome</keyword>
<protein>
    <submittedName>
        <fullName evidence="1">Uncharacterized protein</fullName>
    </submittedName>
</protein>
<name>A0ABR5Y7V9_9PROT</name>
<gene>
    <name evidence="1" type="ORF">AUP40_08890</name>
</gene>
<reference evidence="1 2" key="1">
    <citation type="submission" date="2015-12" db="EMBL/GenBank/DDBJ databases">
        <title>Genome sequence of Thalassospira xiamenensis MCCC 1A03005.</title>
        <authorList>
            <person name="Lu L."/>
            <person name="Lai Q."/>
            <person name="Shao Z."/>
            <person name="Qian P."/>
        </authorList>
    </citation>
    <scope>NUCLEOTIDE SEQUENCE [LARGE SCALE GENOMIC DNA]</scope>
    <source>
        <strain evidence="1 2">MCCC 1A03005</strain>
    </source>
</reference>
<evidence type="ECO:0000313" key="1">
    <source>
        <dbReference type="EMBL" id="KZD06923.1"/>
    </source>
</evidence>
<dbReference type="RefSeq" id="WP_063093392.1">
    <property type="nucleotide sequence ID" value="NZ_DFMA01000002.1"/>
</dbReference>
<proteinExistence type="predicted"/>
<organism evidence="1 2">
    <name type="scientific">Thalassospira xiamenensis</name>
    <dbReference type="NCBI Taxonomy" id="220697"/>
    <lineage>
        <taxon>Bacteria</taxon>
        <taxon>Pseudomonadati</taxon>
        <taxon>Pseudomonadota</taxon>
        <taxon>Alphaproteobacteria</taxon>
        <taxon>Rhodospirillales</taxon>
        <taxon>Thalassospiraceae</taxon>
        <taxon>Thalassospira</taxon>
    </lineage>
</organism>
<sequence length="452" mass="50094">MHGPAKEQLAIKIDGVLLQAIEKSEDLNQLFNLAEHYGKFHWLNTTSRWACPEVERHVFHKVSSAITTNGKTVTKGAITHVLSEGYDVGGHTPLCVNLAKEQAQRGEHVQLVITRNVTPNVASDIKQSGIATHICSGSHLEKLNSLTNLFLQSKAVVLHIHPDDIVACCAAIFAEREGIPCLFVNHADIHFSYGPSQCSTVLEISAGSWLSTQAFRHPKSQSFLGIPCTDLNVSNEPTEDKVTGNYFITVGGAHKYHLDNSTIFVDFVEELCGKLDEKLKIIGVGNATPFSKLSDKAKRNLEILGTQTRDATIRQMRNAKAYIDSFPEGGGTSVTNAMLLCLPIFGCKAKGGMFGDDYLSASTTELIDRIQHFRKDGPNIKKLQERAEFIRKTFSLKTCADRLESTIAGGRLQVPFDFQADEIDLTFYQKQWLSSERFYVPPFIKINSPKQQ</sequence>
<dbReference type="EMBL" id="LPXL01000003">
    <property type="protein sequence ID" value="KZD06923.1"/>
    <property type="molecule type" value="Genomic_DNA"/>
</dbReference>
<dbReference type="Gene3D" id="3.40.50.2000">
    <property type="entry name" value="Glycogen Phosphorylase B"/>
    <property type="match status" value="2"/>
</dbReference>
<comment type="caution">
    <text evidence="1">The sequence shown here is derived from an EMBL/GenBank/DDBJ whole genome shotgun (WGS) entry which is preliminary data.</text>
</comment>